<proteinExistence type="predicted"/>
<evidence type="ECO:0000313" key="3">
    <source>
        <dbReference type="Proteomes" id="UP000001058"/>
    </source>
</evidence>
<dbReference type="InParanoid" id="D8TSX1"/>
<dbReference type="AlphaFoldDB" id="D8TSX1"/>
<dbReference type="OrthoDB" id="540095at2759"/>
<protein>
    <submittedName>
        <fullName evidence="2">Uncharacterized protein</fullName>
    </submittedName>
</protein>
<feature type="transmembrane region" description="Helical" evidence="1">
    <location>
        <begin position="125"/>
        <end position="146"/>
    </location>
</feature>
<accession>D8TSX1</accession>
<dbReference type="RefSeq" id="XP_002949536.1">
    <property type="nucleotide sequence ID" value="XM_002949490.1"/>
</dbReference>
<gene>
    <name evidence="2" type="ORF">VOLCADRAFT_117252</name>
</gene>
<keyword evidence="1" id="KW-0812">Transmembrane</keyword>
<keyword evidence="1" id="KW-0472">Membrane</keyword>
<reference evidence="2 3" key="1">
    <citation type="journal article" date="2010" name="Science">
        <title>Genomic analysis of organismal complexity in the multicellular green alga Volvox carteri.</title>
        <authorList>
            <person name="Prochnik S.E."/>
            <person name="Umen J."/>
            <person name="Nedelcu A.M."/>
            <person name="Hallmann A."/>
            <person name="Miller S.M."/>
            <person name="Nishii I."/>
            <person name="Ferris P."/>
            <person name="Kuo A."/>
            <person name="Mitros T."/>
            <person name="Fritz-Laylin L.K."/>
            <person name="Hellsten U."/>
            <person name="Chapman J."/>
            <person name="Simakov O."/>
            <person name="Rensing S.A."/>
            <person name="Terry A."/>
            <person name="Pangilinan J."/>
            <person name="Kapitonov V."/>
            <person name="Jurka J."/>
            <person name="Salamov A."/>
            <person name="Shapiro H."/>
            <person name="Schmutz J."/>
            <person name="Grimwood J."/>
            <person name="Lindquist E."/>
            <person name="Lucas S."/>
            <person name="Grigoriev I.V."/>
            <person name="Schmitt R."/>
            <person name="Kirk D."/>
            <person name="Rokhsar D.S."/>
        </authorList>
    </citation>
    <scope>NUCLEOTIDE SEQUENCE [LARGE SCALE GENOMIC DNA]</scope>
    <source>
        <strain evidence="3">f. Nagariensis / Eve</strain>
    </source>
</reference>
<dbReference type="GeneID" id="9618602"/>
<dbReference type="KEGG" id="vcn:VOLCADRAFT_117252"/>
<evidence type="ECO:0000256" key="1">
    <source>
        <dbReference type="SAM" id="Phobius"/>
    </source>
</evidence>
<dbReference type="Proteomes" id="UP000001058">
    <property type="component" value="Unassembled WGS sequence"/>
</dbReference>
<organism evidence="3">
    <name type="scientific">Volvox carteri f. nagariensis</name>
    <dbReference type="NCBI Taxonomy" id="3068"/>
    <lineage>
        <taxon>Eukaryota</taxon>
        <taxon>Viridiplantae</taxon>
        <taxon>Chlorophyta</taxon>
        <taxon>core chlorophytes</taxon>
        <taxon>Chlorophyceae</taxon>
        <taxon>CS clade</taxon>
        <taxon>Chlamydomonadales</taxon>
        <taxon>Volvocaceae</taxon>
        <taxon>Volvox</taxon>
    </lineage>
</organism>
<sequence length="181" mass="20415">MHEINPREAEEQDKAQANKDAILVAKALGRLVAWLAGGMADWNHHLPYIMRVGRLHLAPDGSGTKHRQVNPRDTRETPAVFTINQLMPTYRDAAKRTDAVCVSLEKLRDKWNNLEAGKSPAEKGIAITVGVLMLVGILTCLVCCVFRRGGQWRVPGLQWFKKKFGPKDKYSRYMDNQDDGF</sequence>
<evidence type="ECO:0000313" key="2">
    <source>
        <dbReference type="EMBL" id="EFJ49555.1"/>
    </source>
</evidence>
<dbReference type="EMBL" id="GL378335">
    <property type="protein sequence ID" value="EFJ49555.1"/>
    <property type="molecule type" value="Genomic_DNA"/>
</dbReference>
<keyword evidence="3" id="KW-1185">Reference proteome</keyword>
<name>D8TSX1_VOLCA</name>
<keyword evidence="1" id="KW-1133">Transmembrane helix</keyword>